<dbReference type="EMBL" id="CP036525">
    <property type="protein sequence ID" value="QDT02941.1"/>
    <property type="molecule type" value="Genomic_DNA"/>
</dbReference>
<keyword evidence="6 9" id="KW-0328">Glycosyltransferase</keyword>
<evidence type="ECO:0000256" key="7">
    <source>
        <dbReference type="ARBA" id="ARBA00022679"/>
    </source>
</evidence>
<feature type="domain" description="Quinolinate phosphoribosyl transferase C-terminal" evidence="11">
    <location>
        <begin position="122"/>
        <end position="302"/>
    </location>
</feature>
<keyword evidence="7 9" id="KW-0808">Transferase</keyword>
<feature type="binding site" evidence="10">
    <location>
        <position position="177"/>
    </location>
    <ligand>
        <name>substrate</name>
    </ligand>
</feature>
<feature type="binding site" evidence="10">
    <location>
        <begin position="288"/>
        <end position="290"/>
    </location>
    <ligand>
        <name>substrate</name>
    </ligand>
</feature>
<reference evidence="13 14" key="1">
    <citation type="submission" date="2019-02" db="EMBL/GenBank/DDBJ databases">
        <title>Deep-cultivation of Planctomycetes and their phenomic and genomic characterization uncovers novel biology.</title>
        <authorList>
            <person name="Wiegand S."/>
            <person name="Jogler M."/>
            <person name="Boedeker C."/>
            <person name="Pinto D."/>
            <person name="Vollmers J."/>
            <person name="Rivas-Marin E."/>
            <person name="Kohn T."/>
            <person name="Peeters S.H."/>
            <person name="Heuer A."/>
            <person name="Rast P."/>
            <person name="Oberbeckmann S."/>
            <person name="Bunk B."/>
            <person name="Jeske O."/>
            <person name="Meyerdierks A."/>
            <person name="Storesund J.E."/>
            <person name="Kallscheuer N."/>
            <person name="Luecker S."/>
            <person name="Lage O.M."/>
            <person name="Pohl T."/>
            <person name="Merkel B.J."/>
            <person name="Hornburger P."/>
            <person name="Mueller R.-W."/>
            <person name="Bruemmer F."/>
            <person name="Labrenz M."/>
            <person name="Spormann A.M."/>
            <person name="Op den Camp H."/>
            <person name="Overmann J."/>
            <person name="Amann R."/>
            <person name="Jetten M.S.M."/>
            <person name="Mascher T."/>
            <person name="Medema M.H."/>
            <person name="Devos D.P."/>
            <person name="Kaster A.-K."/>
            <person name="Ovreas L."/>
            <person name="Rohde M."/>
            <person name="Galperin M.Y."/>
            <person name="Jogler C."/>
        </authorList>
    </citation>
    <scope>NUCLEOTIDE SEQUENCE [LARGE SCALE GENOMIC DNA]</scope>
    <source>
        <strain evidence="13 14">K22_7</strain>
    </source>
</reference>
<evidence type="ECO:0000313" key="13">
    <source>
        <dbReference type="EMBL" id="QDT02941.1"/>
    </source>
</evidence>
<dbReference type="Gene3D" id="3.20.20.70">
    <property type="entry name" value="Aldolase class I"/>
    <property type="match status" value="1"/>
</dbReference>
<dbReference type="RefSeq" id="WP_145168729.1">
    <property type="nucleotide sequence ID" value="NZ_CP036525.1"/>
</dbReference>
<evidence type="ECO:0000256" key="1">
    <source>
        <dbReference type="ARBA" id="ARBA00003237"/>
    </source>
</evidence>
<feature type="domain" description="Quinolinate phosphoribosyl transferase N-terminal" evidence="12">
    <location>
        <begin position="35"/>
        <end position="120"/>
    </location>
</feature>
<dbReference type="InterPro" id="IPR037128">
    <property type="entry name" value="Quinolinate_PRibosylTase_N_sf"/>
</dbReference>
<comment type="similarity">
    <text evidence="3 9">Belongs to the NadC/ModD family.</text>
</comment>
<feature type="binding site" evidence="10">
    <location>
        <position position="220"/>
    </location>
    <ligand>
        <name>substrate</name>
    </ligand>
</feature>
<feature type="binding site" evidence="10">
    <location>
        <begin position="143"/>
        <end position="145"/>
    </location>
    <ligand>
        <name>substrate</name>
    </ligand>
</feature>
<dbReference type="FunFam" id="3.20.20.70:FF:000030">
    <property type="entry name" value="Nicotinate-nucleotide pyrophosphorylase, carboxylating"/>
    <property type="match status" value="1"/>
</dbReference>
<dbReference type="AlphaFoldDB" id="A0A517N744"/>
<dbReference type="OrthoDB" id="9782546at2"/>
<evidence type="ECO:0000256" key="8">
    <source>
        <dbReference type="ARBA" id="ARBA00033102"/>
    </source>
</evidence>
<dbReference type="InterPro" id="IPR027277">
    <property type="entry name" value="NadC/ModD"/>
</dbReference>
<comment type="function">
    <text evidence="1">Involved in the catabolism of quinolinic acid (QA).</text>
</comment>
<evidence type="ECO:0000256" key="9">
    <source>
        <dbReference type="PIRNR" id="PIRNR006250"/>
    </source>
</evidence>
<feature type="binding site" evidence="10">
    <location>
        <position position="167"/>
    </location>
    <ligand>
        <name>substrate</name>
    </ligand>
</feature>
<dbReference type="Proteomes" id="UP000318538">
    <property type="component" value="Chromosome"/>
</dbReference>
<organism evidence="13 14">
    <name type="scientific">Rubripirellula lacrimiformis</name>
    <dbReference type="NCBI Taxonomy" id="1930273"/>
    <lineage>
        <taxon>Bacteria</taxon>
        <taxon>Pseudomonadati</taxon>
        <taxon>Planctomycetota</taxon>
        <taxon>Planctomycetia</taxon>
        <taxon>Pirellulales</taxon>
        <taxon>Pirellulaceae</taxon>
        <taxon>Rubripirellula</taxon>
    </lineage>
</organism>
<dbReference type="Pfam" id="PF02749">
    <property type="entry name" value="QRPTase_N"/>
    <property type="match status" value="1"/>
</dbReference>
<dbReference type="InterPro" id="IPR022412">
    <property type="entry name" value="Quinolinate_PRibosylTrfase_N"/>
</dbReference>
<dbReference type="InterPro" id="IPR036068">
    <property type="entry name" value="Nicotinate_pribotase-like_C"/>
</dbReference>
<dbReference type="UniPathway" id="UPA00253">
    <property type="reaction ID" value="UER00331"/>
</dbReference>
<dbReference type="Pfam" id="PF01729">
    <property type="entry name" value="QRPTase_C"/>
    <property type="match status" value="1"/>
</dbReference>
<dbReference type="InterPro" id="IPR002638">
    <property type="entry name" value="Quinolinate_PRibosylTrfase_C"/>
</dbReference>
<dbReference type="GO" id="GO:0034213">
    <property type="term" value="P:quinolinate catabolic process"/>
    <property type="evidence" value="ECO:0007669"/>
    <property type="project" value="TreeGrafter"/>
</dbReference>
<dbReference type="PANTHER" id="PTHR32179:SF3">
    <property type="entry name" value="NICOTINATE-NUCLEOTIDE PYROPHOSPHORYLASE [CARBOXYLATING]"/>
    <property type="match status" value="1"/>
</dbReference>
<name>A0A517N744_9BACT</name>
<dbReference type="SUPFAM" id="SSF54675">
    <property type="entry name" value="Nicotinate/Quinolinate PRTase N-terminal domain-like"/>
    <property type="match status" value="1"/>
</dbReference>
<dbReference type="EC" id="2.4.2.19" evidence="4"/>
<keyword evidence="5" id="KW-0662">Pyridine nucleotide biosynthesis</keyword>
<dbReference type="NCBIfam" id="TIGR00078">
    <property type="entry name" value="nadC"/>
    <property type="match status" value="1"/>
</dbReference>
<evidence type="ECO:0000256" key="6">
    <source>
        <dbReference type="ARBA" id="ARBA00022676"/>
    </source>
</evidence>
<evidence type="ECO:0000256" key="5">
    <source>
        <dbReference type="ARBA" id="ARBA00022642"/>
    </source>
</evidence>
<dbReference type="KEGG" id="rlc:K227x_13200"/>
<dbReference type="GO" id="GO:0005737">
    <property type="term" value="C:cytoplasm"/>
    <property type="evidence" value="ECO:0007669"/>
    <property type="project" value="TreeGrafter"/>
</dbReference>
<dbReference type="SUPFAM" id="SSF51690">
    <property type="entry name" value="Nicotinate/Quinolinate PRTase C-terminal domain-like"/>
    <property type="match status" value="1"/>
</dbReference>
<evidence type="ECO:0000313" key="14">
    <source>
        <dbReference type="Proteomes" id="UP000318538"/>
    </source>
</evidence>
<dbReference type="CDD" id="cd01572">
    <property type="entry name" value="QPRTase"/>
    <property type="match status" value="1"/>
</dbReference>
<evidence type="ECO:0000259" key="11">
    <source>
        <dbReference type="Pfam" id="PF01729"/>
    </source>
</evidence>
<proteinExistence type="inferred from homology"/>
<dbReference type="GO" id="GO:0004514">
    <property type="term" value="F:nicotinate-nucleotide diphosphorylase (carboxylating) activity"/>
    <property type="evidence" value="ECO:0007669"/>
    <property type="project" value="UniProtKB-EC"/>
</dbReference>
<evidence type="ECO:0000256" key="2">
    <source>
        <dbReference type="ARBA" id="ARBA00004893"/>
    </source>
</evidence>
<feature type="binding site" evidence="10">
    <location>
        <position position="110"/>
    </location>
    <ligand>
        <name>substrate</name>
    </ligand>
</feature>
<feature type="binding site" evidence="10">
    <location>
        <position position="241"/>
    </location>
    <ligand>
        <name>substrate</name>
    </ligand>
</feature>
<dbReference type="PANTHER" id="PTHR32179">
    <property type="entry name" value="NICOTINATE-NUCLEOTIDE PYROPHOSPHORYLASE [CARBOXYLATING]"/>
    <property type="match status" value="1"/>
</dbReference>
<evidence type="ECO:0000256" key="4">
    <source>
        <dbReference type="ARBA" id="ARBA00011944"/>
    </source>
</evidence>
<protein>
    <recommendedName>
        <fullName evidence="4">nicotinate-nucleotide diphosphorylase (carboxylating)</fullName>
        <ecNumber evidence="4">2.4.2.19</ecNumber>
    </recommendedName>
    <alternativeName>
        <fullName evidence="8">Quinolinate phosphoribosyltransferase [decarboxylating]</fullName>
    </alternativeName>
</protein>
<comment type="pathway">
    <text evidence="2">Cofactor biosynthesis; NAD(+) biosynthesis; nicotinate D-ribonucleotide from quinolinate: step 1/1.</text>
</comment>
<evidence type="ECO:0000259" key="12">
    <source>
        <dbReference type="Pfam" id="PF02749"/>
    </source>
</evidence>
<dbReference type="GO" id="GO:0009435">
    <property type="term" value="P:NAD+ biosynthetic process"/>
    <property type="evidence" value="ECO:0007669"/>
    <property type="project" value="UniProtKB-UniPathway"/>
</dbReference>
<gene>
    <name evidence="13" type="primary">nadC</name>
    <name evidence="13" type="ORF">K227x_13200</name>
</gene>
<feature type="binding site" evidence="10">
    <location>
        <begin position="267"/>
        <end position="269"/>
    </location>
    <ligand>
        <name>substrate</name>
    </ligand>
</feature>
<evidence type="ECO:0000256" key="10">
    <source>
        <dbReference type="PIRSR" id="PIRSR006250-1"/>
    </source>
</evidence>
<dbReference type="InterPro" id="IPR004393">
    <property type="entry name" value="NadC"/>
</dbReference>
<dbReference type="InterPro" id="IPR013785">
    <property type="entry name" value="Aldolase_TIM"/>
</dbReference>
<keyword evidence="14" id="KW-1185">Reference proteome</keyword>
<sequence length="310" mass="33801">MKKDYDVVQPDAAMENDVRSLVRLSIAEDLRDAVDWTTVCLIDPERRGGCQVVPRKPGICAGLATLPWIIDEFDADLRCDIHFKDGDSFEPMQPLASIEGNVRDLLTAERTILNVMCRLCGIATLTRTYADAIAGTKARLYDTRKTTPGWRLIEKYSVRCGGGNNHRTGLYDGFLIKDNHLALAGDGDKPMSASDAAMRALKWRGSQVDRLTAPSMVEIEVDSLDQFRDVLPVGPDIILLDNFSLSSLSQAVAIRDQAQSPVELEASGNVKIDTIAAIAATGVDRISSGALTHQATSLDLGFDWYDATAS</sequence>
<dbReference type="Gene3D" id="3.90.1170.20">
    <property type="entry name" value="Quinolinate phosphoribosyl transferase, N-terminal domain"/>
    <property type="match status" value="1"/>
</dbReference>
<evidence type="ECO:0000256" key="3">
    <source>
        <dbReference type="ARBA" id="ARBA00009400"/>
    </source>
</evidence>
<accession>A0A517N744</accession>
<dbReference type="PIRSF" id="PIRSF006250">
    <property type="entry name" value="NadC_ModD"/>
    <property type="match status" value="1"/>
</dbReference>